<feature type="transmembrane region" description="Helical" evidence="1">
    <location>
        <begin position="48"/>
        <end position="68"/>
    </location>
</feature>
<sequence>MAPGPARIIGVDLARMLALLGMITAHLVDTYRPDGSVTVWHQIVSGRSAALFAVLAGLSIALVTRRAVDPQRVWGLRAQVAVRALVIACLGLALGMFDSGLAVILTYYGVLFLGALPVLRWGARRLALLAIGWGLASPVASMLLRPHLPPNSYDVPDPLSVFSPWQLVTELTVTGYYPVLTWATYLFAGMAIGRLDLRSAAWGRRLLVWGAWGSVLALAVARLVTRPDGVRTALVDSYDRWERVTDWADLQEVLRNGLYGTTPTGSWWWLGVWSPHSGSIVDLAHTVGTSMLVLGLALVLAHETGPRAAGTWRILSGAGTMTLTLYAVHVMVVSAPDSWPGAHNLLVHLVGAVLIGATFAALRRRGPLEQVVGQLSTSVGHR</sequence>
<dbReference type="Proteomes" id="UP000319516">
    <property type="component" value="Unassembled WGS sequence"/>
</dbReference>
<evidence type="ECO:0000259" key="2">
    <source>
        <dbReference type="Pfam" id="PF07786"/>
    </source>
</evidence>
<gene>
    <name evidence="3" type="ORF">FB467_2800</name>
</gene>
<dbReference type="InterPro" id="IPR012429">
    <property type="entry name" value="HGSNAT_cat"/>
</dbReference>
<dbReference type="RefSeq" id="WP_141785620.1">
    <property type="nucleotide sequence ID" value="NZ_BAAAIK010000011.1"/>
</dbReference>
<keyword evidence="1" id="KW-0472">Membrane</keyword>
<feature type="transmembrane region" description="Helical" evidence="1">
    <location>
        <begin position="80"/>
        <end position="97"/>
    </location>
</feature>
<reference evidence="3 4" key="1">
    <citation type="submission" date="2019-06" db="EMBL/GenBank/DDBJ databases">
        <title>Sequencing the genomes of 1000 actinobacteria strains.</title>
        <authorList>
            <person name="Klenk H.-P."/>
        </authorList>
    </citation>
    <scope>NUCLEOTIDE SEQUENCE [LARGE SCALE GENOMIC DNA]</scope>
    <source>
        <strain evidence="3 4">DSM 12335</strain>
    </source>
</reference>
<dbReference type="AlphaFoldDB" id="A0A542YU86"/>
<evidence type="ECO:0000256" key="1">
    <source>
        <dbReference type="SAM" id="Phobius"/>
    </source>
</evidence>
<dbReference type="EMBL" id="VFOP01000001">
    <property type="protein sequence ID" value="TQL51650.1"/>
    <property type="molecule type" value="Genomic_DNA"/>
</dbReference>
<feature type="domain" description="Heparan-alpha-glucosaminide N-acetyltransferase catalytic" evidence="2">
    <location>
        <begin position="7"/>
        <end position="199"/>
    </location>
</feature>
<keyword evidence="1" id="KW-0812">Transmembrane</keyword>
<proteinExistence type="predicted"/>
<accession>A0A542YU86</accession>
<keyword evidence="1" id="KW-1133">Transmembrane helix</keyword>
<feature type="transmembrane region" description="Helical" evidence="1">
    <location>
        <begin position="206"/>
        <end position="224"/>
    </location>
</feature>
<dbReference type="Pfam" id="PF07786">
    <property type="entry name" value="HGSNAT_cat"/>
    <property type="match status" value="1"/>
</dbReference>
<feature type="transmembrane region" description="Helical" evidence="1">
    <location>
        <begin position="126"/>
        <end position="144"/>
    </location>
</feature>
<organism evidence="3 4">
    <name type="scientific">Ornithinicoccus hortensis</name>
    <dbReference type="NCBI Taxonomy" id="82346"/>
    <lineage>
        <taxon>Bacteria</taxon>
        <taxon>Bacillati</taxon>
        <taxon>Actinomycetota</taxon>
        <taxon>Actinomycetes</taxon>
        <taxon>Micrococcales</taxon>
        <taxon>Intrasporangiaceae</taxon>
        <taxon>Ornithinicoccus</taxon>
    </lineage>
</organism>
<feature type="transmembrane region" description="Helical" evidence="1">
    <location>
        <begin position="283"/>
        <end position="302"/>
    </location>
</feature>
<evidence type="ECO:0000313" key="4">
    <source>
        <dbReference type="Proteomes" id="UP000319516"/>
    </source>
</evidence>
<feature type="transmembrane region" description="Helical" evidence="1">
    <location>
        <begin position="345"/>
        <end position="362"/>
    </location>
</feature>
<comment type="caution">
    <text evidence="3">The sequence shown here is derived from an EMBL/GenBank/DDBJ whole genome shotgun (WGS) entry which is preliminary data.</text>
</comment>
<feature type="transmembrane region" description="Helical" evidence="1">
    <location>
        <begin position="12"/>
        <end position="28"/>
    </location>
</feature>
<protein>
    <submittedName>
        <fullName evidence="3">Uncharacterized protein DUF1624</fullName>
    </submittedName>
</protein>
<keyword evidence="4" id="KW-1185">Reference proteome</keyword>
<feature type="transmembrane region" description="Helical" evidence="1">
    <location>
        <begin position="103"/>
        <end position="119"/>
    </location>
</feature>
<name>A0A542YU86_9MICO</name>
<dbReference type="OrthoDB" id="4966979at2"/>
<evidence type="ECO:0000313" key="3">
    <source>
        <dbReference type="EMBL" id="TQL51650.1"/>
    </source>
</evidence>
<feature type="transmembrane region" description="Helical" evidence="1">
    <location>
        <begin position="175"/>
        <end position="194"/>
    </location>
</feature>
<feature type="transmembrane region" description="Helical" evidence="1">
    <location>
        <begin position="314"/>
        <end position="333"/>
    </location>
</feature>